<evidence type="ECO:0000313" key="3">
    <source>
        <dbReference type="Proteomes" id="UP000527143"/>
    </source>
</evidence>
<gene>
    <name evidence="2" type="ORF">FHT02_002514</name>
</gene>
<accession>A0A840YR67</accession>
<dbReference type="AlphaFoldDB" id="A0A840YR67"/>
<evidence type="ECO:0000256" key="1">
    <source>
        <dbReference type="SAM" id="MobiDB-lite"/>
    </source>
</evidence>
<evidence type="ECO:0000313" key="2">
    <source>
        <dbReference type="EMBL" id="MBB5711273.1"/>
    </source>
</evidence>
<protein>
    <submittedName>
        <fullName evidence="2">Putative coiled-coil protein SlyX</fullName>
    </submittedName>
</protein>
<keyword evidence="3" id="KW-1185">Reference proteome</keyword>
<dbReference type="Proteomes" id="UP000527143">
    <property type="component" value="Unassembled WGS sequence"/>
</dbReference>
<dbReference type="EMBL" id="JACIJF010000006">
    <property type="protein sequence ID" value="MBB5711273.1"/>
    <property type="molecule type" value="Genomic_DNA"/>
</dbReference>
<dbReference type="RefSeq" id="WP_184087937.1">
    <property type="nucleotide sequence ID" value="NZ_JACIJF010000006.1"/>
</dbReference>
<comment type="caution">
    <text evidence="2">The sequence shown here is derived from an EMBL/GenBank/DDBJ whole genome shotgun (WGS) entry which is preliminary data.</text>
</comment>
<reference evidence="2 3" key="1">
    <citation type="submission" date="2020-08" db="EMBL/GenBank/DDBJ databases">
        <title>Genomic Encyclopedia of Type Strains, Phase IV (KMG-IV): sequencing the most valuable type-strain genomes for metagenomic binning, comparative biology and taxonomic classification.</title>
        <authorList>
            <person name="Goeker M."/>
        </authorList>
    </citation>
    <scope>NUCLEOTIDE SEQUENCE [LARGE SCALE GENOMIC DNA]</scope>
    <source>
        <strain evidence="2 3">DSM 26736</strain>
    </source>
</reference>
<organism evidence="2 3">
    <name type="scientific">Sphingomonas xinjiangensis</name>
    <dbReference type="NCBI Taxonomy" id="643568"/>
    <lineage>
        <taxon>Bacteria</taxon>
        <taxon>Pseudomonadati</taxon>
        <taxon>Pseudomonadota</taxon>
        <taxon>Alphaproteobacteria</taxon>
        <taxon>Sphingomonadales</taxon>
        <taxon>Sphingomonadaceae</taxon>
        <taxon>Sphingomonas</taxon>
    </lineage>
</organism>
<sequence length="204" mass="21818">MLSALPAVAQSWSEAPKPPEGAAPNQAVPALDAQGGYLTPNRDLSPSQSSWHVRAALNVAALGCRDAFEAETIAGYNQLLALHRTALAQADTGVKALYRARHAAEWEGEHDRAMTRVYNFFAQPPAHDAFCAVEHEVLREALTVQPAAFETFALAALPRLEAPFTGFYRAYDAYRTALAGWRGGTAAVTMAAVAGPAARMPVFP</sequence>
<proteinExistence type="predicted"/>
<feature type="region of interest" description="Disordered" evidence="1">
    <location>
        <begin position="1"/>
        <end position="27"/>
    </location>
</feature>
<name>A0A840YR67_9SPHN</name>